<dbReference type="EMBL" id="FPKR01000004">
    <property type="protein sequence ID" value="SFZ74728.1"/>
    <property type="molecule type" value="Genomic_DNA"/>
</dbReference>
<feature type="transmembrane region" description="Helical" evidence="7">
    <location>
        <begin position="135"/>
        <end position="161"/>
    </location>
</feature>
<reference evidence="9 10" key="1">
    <citation type="submission" date="2016-11" db="EMBL/GenBank/DDBJ databases">
        <authorList>
            <person name="Jaros S."/>
            <person name="Januszkiewicz K."/>
            <person name="Wedrychowicz H."/>
        </authorList>
    </citation>
    <scope>NUCLEOTIDE SEQUENCE [LARGE SCALE GENOMIC DNA]</scope>
    <source>
        <strain evidence="9 10">DSM 18899</strain>
    </source>
</reference>
<evidence type="ECO:0000256" key="7">
    <source>
        <dbReference type="SAM" id="Phobius"/>
    </source>
</evidence>
<dbReference type="GO" id="GO:0012505">
    <property type="term" value="C:endomembrane system"/>
    <property type="evidence" value="ECO:0007669"/>
    <property type="project" value="UniProtKB-SubCell"/>
</dbReference>
<keyword evidence="6 7" id="KW-0472">Membrane</keyword>
<keyword evidence="10" id="KW-1185">Reference proteome</keyword>
<feature type="transmembrane region" description="Helical" evidence="7">
    <location>
        <begin position="328"/>
        <end position="349"/>
    </location>
</feature>
<name>A0A1K2HD26_9NEIS</name>
<feature type="transmembrane region" description="Helical" evidence="7">
    <location>
        <begin position="5"/>
        <end position="24"/>
    </location>
</feature>
<accession>A0A1K2HD26</accession>
<dbReference type="STRING" id="1121279.SAMN02745887_01377"/>
<evidence type="ECO:0000256" key="5">
    <source>
        <dbReference type="ARBA" id="ARBA00023098"/>
    </source>
</evidence>
<evidence type="ECO:0000256" key="1">
    <source>
        <dbReference type="ARBA" id="ARBA00004127"/>
    </source>
</evidence>
<dbReference type="GO" id="GO:0008610">
    <property type="term" value="P:lipid biosynthetic process"/>
    <property type="evidence" value="ECO:0007669"/>
    <property type="project" value="InterPro"/>
</dbReference>
<protein>
    <submittedName>
        <fullName evidence="9">Sterol desaturase/sphingolipid hydroxylase, fatty acid hydroxylase superfamily</fullName>
    </submittedName>
</protein>
<evidence type="ECO:0000259" key="8">
    <source>
        <dbReference type="Pfam" id="PF04116"/>
    </source>
</evidence>
<feature type="transmembrane region" description="Helical" evidence="7">
    <location>
        <begin position="361"/>
        <end position="379"/>
    </location>
</feature>
<dbReference type="InterPro" id="IPR006694">
    <property type="entry name" value="Fatty_acid_hydroxylase"/>
</dbReference>
<sequence>MLNPIVYAAPVFIALILIELALGWRRQANTYRITDTVSSIGLGVLSQVVGLFTKLFLVGIYTLVWQHAALFELPQNAWWVWALALLAYDFCYYWLHRMGHEINILWAAHVVHHSSEEYNLSTALRQTSTGFLLSWLFYLPMAVVGFPPLVFVVVGLINLLYQYWIHTRQIGHLGWFDKVFASPSNHRVHHGQNDYCLDRNYGGMLMLWDHLFGSFVDEREGEDIVYGIRGQLKSWNPLRANLHVYAELWRDCRLADNWADKLKVWIMHPGWRPAAAIAKAPKPAYDIGQFHKYDPPLAKGLATYGLAQFAGLFVLGVHFLAIEPSLSLAASAGYALLLAGSLWVLGGLLEGQRHFITLESLRLLLLAGAIGLSQHWLSPSAIPSSAQYLALSLLAASLYALLRIPRQPERTGTAAA</sequence>
<dbReference type="PANTHER" id="PTHR21624:SF1">
    <property type="entry name" value="ALKYLGLYCEROL MONOOXYGENASE"/>
    <property type="match status" value="1"/>
</dbReference>
<feature type="transmembrane region" description="Helical" evidence="7">
    <location>
        <begin position="77"/>
        <end position="95"/>
    </location>
</feature>
<dbReference type="AlphaFoldDB" id="A0A1K2HD26"/>
<dbReference type="GO" id="GO:0006643">
    <property type="term" value="P:membrane lipid metabolic process"/>
    <property type="evidence" value="ECO:0007669"/>
    <property type="project" value="TreeGrafter"/>
</dbReference>
<dbReference type="GO" id="GO:0050479">
    <property type="term" value="F:glyceryl-ether monooxygenase activity"/>
    <property type="evidence" value="ECO:0007669"/>
    <property type="project" value="TreeGrafter"/>
</dbReference>
<feature type="transmembrane region" description="Helical" evidence="7">
    <location>
        <begin position="385"/>
        <end position="402"/>
    </location>
</feature>
<evidence type="ECO:0000256" key="6">
    <source>
        <dbReference type="ARBA" id="ARBA00023136"/>
    </source>
</evidence>
<keyword evidence="4" id="KW-0560">Oxidoreductase</keyword>
<dbReference type="RefSeq" id="WP_072427898.1">
    <property type="nucleotide sequence ID" value="NZ_FPKR01000004.1"/>
</dbReference>
<keyword evidence="5" id="KW-0443">Lipid metabolism</keyword>
<comment type="subcellular location">
    <subcellularLocation>
        <location evidence="1">Endomembrane system</location>
        <topology evidence="1">Multi-pass membrane protein</topology>
    </subcellularLocation>
</comment>
<evidence type="ECO:0000256" key="3">
    <source>
        <dbReference type="ARBA" id="ARBA00022989"/>
    </source>
</evidence>
<feature type="transmembrane region" description="Helical" evidence="7">
    <location>
        <begin position="301"/>
        <end position="322"/>
    </location>
</feature>
<organism evidence="9 10">
    <name type="scientific">Chitinimonas taiwanensis DSM 18899</name>
    <dbReference type="NCBI Taxonomy" id="1121279"/>
    <lineage>
        <taxon>Bacteria</taxon>
        <taxon>Pseudomonadati</taxon>
        <taxon>Pseudomonadota</taxon>
        <taxon>Betaproteobacteria</taxon>
        <taxon>Neisseriales</taxon>
        <taxon>Chitinibacteraceae</taxon>
        <taxon>Chitinimonas</taxon>
    </lineage>
</organism>
<evidence type="ECO:0000256" key="4">
    <source>
        <dbReference type="ARBA" id="ARBA00023002"/>
    </source>
</evidence>
<dbReference type="Proteomes" id="UP000186513">
    <property type="component" value="Unassembled WGS sequence"/>
</dbReference>
<dbReference type="PANTHER" id="PTHR21624">
    <property type="entry name" value="STEROL DESATURASE-RELATED PROTEIN"/>
    <property type="match status" value="1"/>
</dbReference>
<dbReference type="InterPro" id="IPR051689">
    <property type="entry name" value="Sterol_desaturase/TMEM195"/>
</dbReference>
<keyword evidence="3 7" id="KW-1133">Transmembrane helix</keyword>
<dbReference type="OrthoDB" id="9770329at2"/>
<dbReference type="GO" id="GO:0016020">
    <property type="term" value="C:membrane"/>
    <property type="evidence" value="ECO:0007669"/>
    <property type="project" value="GOC"/>
</dbReference>
<feature type="transmembrane region" description="Helical" evidence="7">
    <location>
        <begin position="44"/>
        <end position="65"/>
    </location>
</feature>
<dbReference type="Pfam" id="PF04116">
    <property type="entry name" value="FA_hydroxylase"/>
    <property type="match status" value="1"/>
</dbReference>
<evidence type="ECO:0000313" key="10">
    <source>
        <dbReference type="Proteomes" id="UP000186513"/>
    </source>
</evidence>
<dbReference type="GO" id="GO:0005506">
    <property type="term" value="F:iron ion binding"/>
    <property type="evidence" value="ECO:0007669"/>
    <property type="project" value="InterPro"/>
</dbReference>
<proteinExistence type="predicted"/>
<evidence type="ECO:0000313" key="9">
    <source>
        <dbReference type="EMBL" id="SFZ74728.1"/>
    </source>
</evidence>
<gene>
    <name evidence="9" type="ORF">SAMN02745887_01377</name>
</gene>
<keyword evidence="2 7" id="KW-0812">Transmembrane</keyword>
<feature type="domain" description="Fatty acid hydroxylase" evidence="8">
    <location>
        <begin position="81"/>
        <end position="214"/>
    </location>
</feature>
<evidence type="ECO:0000256" key="2">
    <source>
        <dbReference type="ARBA" id="ARBA00022692"/>
    </source>
</evidence>